<evidence type="ECO:0000313" key="1">
    <source>
        <dbReference type="EMBL" id="SED34474.1"/>
    </source>
</evidence>
<dbReference type="RefSeq" id="WP_092320839.1">
    <property type="nucleotide sequence ID" value="NZ_FNTJ01000003.1"/>
</dbReference>
<dbReference type="Proteomes" id="UP000198982">
    <property type="component" value="Unassembled WGS sequence"/>
</dbReference>
<protein>
    <submittedName>
        <fullName evidence="1">Uncharacterized protein</fullName>
    </submittedName>
</protein>
<gene>
    <name evidence="1" type="ORF">SAMN05216178_6870</name>
</gene>
<name>A0A1H4ZY89_9PSED</name>
<organism evidence="1 2">
    <name type="scientific">Pseudomonas saponiphila</name>
    <dbReference type="NCBI Taxonomy" id="556534"/>
    <lineage>
        <taxon>Bacteria</taxon>
        <taxon>Pseudomonadati</taxon>
        <taxon>Pseudomonadota</taxon>
        <taxon>Gammaproteobacteria</taxon>
        <taxon>Pseudomonadales</taxon>
        <taxon>Pseudomonadaceae</taxon>
        <taxon>Pseudomonas</taxon>
    </lineage>
</organism>
<dbReference type="AlphaFoldDB" id="A0A1H4ZY89"/>
<proteinExistence type="predicted"/>
<keyword evidence="2" id="KW-1185">Reference proteome</keyword>
<accession>A0A1H4ZY89</accession>
<sequence length="108" mass="12078">MITLYARLEPTTDSFIIAAGEGPVYRPIPAGASIESLIKKGFFGKLDTVIYRDAECTEQLFRHNCFSSSRPTRRSKTIMYNCFRYALAWLPPKLDIPVAPPAPVRIAA</sequence>
<dbReference type="EMBL" id="FNTJ01000003">
    <property type="protein sequence ID" value="SED34474.1"/>
    <property type="molecule type" value="Genomic_DNA"/>
</dbReference>
<reference evidence="2" key="1">
    <citation type="submission" date="2016-10" db="EMBL/GenBank/DDBJ databases">
        <authorList>
            <person name="Varghese N."/>
            <person name="Submissions S."/>
        </authorList>
    </citation>
    <scope>NUCLEOTIDE SEQUENCE [LARGE SCALE GENOMIC DNA]</scope>
    <source>
        <strain evidence="2">DSM 9751</strain>
    </source>
</reference>
<evidence type="ECO:0000313" key="2">
    <source>
        <dbReference type="Proteomes" id="UP000198982"/>
    </source>
</evidence>